<dbReference type="GO" id="GO:0006355">
    <property type="term" value="P:regulation of DNA-templated transcription"/>
    <property type="evidence" value="ECO:0007669"/>
    <property type="project" value="InterPro"/>
</dbReference>
<dbReference type="Pfam" id="PF01402">
    <property type="entry name" value="RHH_1"/>
    <property type="match status" value="1"/>
</dbReference>
<accession>A0A9Y1FKA4</accession>
<evidence type="ECO:0000313" key="2">
    <source>
        <dbReference type="EMBL" id="UJG40090.1"/>
    </source>
</evidence>
<dbReference type="CDD" id="cd22231">
    <property type="entry name" value="RHH_NikR_HicB-like"/>
    <property type="match status" value="1"/>
</dbReference>
<dbReference type="Gene3D" id="1.10.1220.10">
    <property type="entry name" value="Met repressor-like"/>
    <property type="match status" value="1"/>
</dbReference>
<dbReference type="PANTHER" id="PTHR36215:SF1">
    <property type="entry name" value="BLL4998 PROTEIN"/>
    <property type="match status" value="1"/>
</dbReference>
<sequence length="71" mass="8286">MNLISIRLPDSFLNTIDEMVLNGKYASRSEAIRLALRDYYRMHFASKSNTNDISLPDIDFERLSSKIIFEE</sequence>
<dbReference type="SUPFAM" id="SSF47598">
    <property type="entry name" value="Ribbon-helix-helix"/>
    <property type="match status" value="1"/>
</dbReference>
<evidence type="ECO:0000259" key="1">
    <source>
        <dbReference type="Pfam" id="PF01402"/>
    </source>
</evidence>
<feature type="domain" description="Ribbon-helix-helix protein CopG" evidence="1">
    <location>
        <begin position="3"/>
        <end position="40"/>
    </location>
</feature>
<proteinExistence type="predicted"/>
<dbReference type="EMBL" id="CP084166">
    <property type="protein sequence ID" value="UJG40090.1"/>
    <property type="molecule type" value="Genomic_DNA"/>
</dbReference>
<dbReference type="Proteomes" id="UP001201020">
    <property type="component" value="Chromosome"/>
</dbReference>
<organism evidence="2">
    <name type="scientific">Candidatus Heimdallarchaeum aukensis</name>
    <dbReference type="NCBI Taxonomy" id="2876573"/>
    <lineage>
        <taxon>Archaea</taxon>
        <taxon>Promethearchaeati</taxon>
        <taxon>Candidatus Heimdallarchaeota</taxon>
        <taxon>Candidatus Heimdallarchaeia (ex Rinke et al. 2021) (nom. nud.)</taxon>
        <taxon>Candidatus Heimdallarchaeales</taxon>
        <taxon>Candidatus Heimdallarchaeaceae</taxon>
        <taxon>Candidatus Heimdallarchaeum</taxon>
    </lineage>
</organism>
<dbReference type="PANTHER" id="PTHR36215">
    <property type="entry name" value="BLL4998 PROTEIN"/>
    <property type="match status" value="1"/>
</dbReference>
<name>A0A9Y1FKA4_9ARCH</name>
<reference evidence="2" key="1">
    <citation type="journal article" date="2022" name="Nat. Microbiol.">
        <title>Unique mobile elements and scalable gene flow at the prokaryote-eukaryote boundary revealed by circularized Asgard archaea genomes.</title>
        <authorList>
            <person name="Wu F."/>
            <person name="Speth D.R."/>
            <person name="Philosof A."/>
            <person name="Cremiere A."/>
            <person name="Narayanan A."/>
            <person name="Barco R.A."/>
            <person name="Connon S.A."/>
            <person name="Amend J.P."/>
            <person name="Antoshechkin I.A."/>
            <person name="Orphan V.J."/>
        </authorList>
    </citation>
    <scope>NUCLEOTIDE SEQUENCE</scope>
    <source>
        <strain evidence="2">PM71</strain>
    </source>
</reference>
<protein>
    <submittedName>
        <fullName evidence="2">Ribbon-helix-helix domain-containing protein</fullName>
    </submittedName>
</protein>
<dbReference type="InterPro" id="IPR013321">
    <property type="entry name" value="Arc_rbn_hlx_hlx"/>
</dbReference>
<dbReference type="AlphaFoldDB" id="A0A9Y1FKA4"/>
<gene>
    <name evidence="2" type="ORF">K9W45_09610</name>
</gene>
<dbReference type="InterPro" id="IPR002145">
    <property type="entry name" value="CopG"/>
</dbReference>
<dbReference type="InterPro" id="IPR010985">
    <property type="entry name" value="Ribbon_hlx_hlx"/>
</dbReference>